<organism evidence="2 3">
    <name type="scientific">Allonocardiopsis opalescens</name>
    <dbReference type="NCBI Taxonomy" id="1144618"/>
    <lineage>
        <taxon>Bacteria</taxon>
        <taxon>Bacillati</taxon>
        <taxon>Actinomycetota</taxon>
        <taxon>Actinomycetes</taxon>
        <taxon>Streptosporangiales</taxon>
        <taxon>Allonocardiopsis</taxon>
    </lineage>
</organism>
<comment type="caution">
    <text evidence="2">The sequence shown here is derived from an EMBL/GenBank/DDBJ whole genome shotgun (WGS) entry which is preliminary data.</text>
</comment>
<accession>A0A2T0Q7Q9</accession>
<protein>
    <submittedName>
        <fullName evidence="2">Uncharacterized protein DUF4333</fullName>
    </submittedName>
</protein>
<evidence type="ECO:0000259" key="1">
    <source>
        <dbReference type="Pfam" id="PF14230"/>
    </source>
</evidence>
<dbReference type="Proteomes" id="UP000237846">
    <property type="component" value="Unassembled WGS sequence"/>
</dbReference>
<proteinExistence type="predicted"/>
<dbReference type="PROSITE" id="PS51257">
    <property type="entry name" value="PROKAR_LIPOPROTEIN"/>
    <property type="match status" value="1"/>
</dbReference>
<evidence type="ECO:0000313" key="2">
    <source>
        <dbReference type="EMBL" id="PRX99887.1"/>
    </source>
</evidence>
<dbReference type="Pfam" id="PF14230">
    <property type="entry name" value="DUF4333"/>
    <property type="match status" value="1"/>
</dbReference>
<dbReference type="OrthoDB" id="3568721at2"/>
<dbReference type="EMBL" id="PVZC01000003">
    <property type="protein sequence ID" value="PRX99887.1"/>
    <property type="molecule type" value="Genomic_DNA"/>
</dbReference>
<gene>
    <name evidence="2" type="ORF">CLV72_103494</name>
</gene>
<dbReference type="RefSeq" id="WP_106244900.1">
    <property type="nucleotide sequence ID" value="NZ_PVZC01000003.1"/>
</dbReference>
<name>A0A2T0Q7Q9_9ACTN</name>
<dbReference type="AlphaFoldDB" id="A0A2T0Q7Q9"/>
<feature type="domain" description="DUF4333" evidence="1">
    <location>
        <begin position="23"/>
        <end position="89"/>
    </location>
</feature>
<dbReference type="InterPro" id="IPR025637">
    <property type="entry name" value="DUF4333"/>
</dbReference>
<reference evidence="2 3" key="1">
    <citation type="submission" date="2018-03" db="EMBL/GenBank/DDBJ databases">
        <title>Genomic Encyclopedia of Archaeal and Bacterial Type Strains, Phase II (KMG-II): from individual species to whole genera.</title>
        <authorList>
            <person name="Goeker M."/>
        </authorList>
    </citation>
    <scope>NUCLEOTIDE SEQUENCE [LARGE SCALE GENOMIC DNA]</scope>
    <source>
        <strain evidence="2 3">DSM 45601</strain>
    </source>
</reference>
<sequence length="109" mass="10723">METKTRLRAAVAAWALLGLGGLAGCAGAGGLPAAELAREVGSALAEQNGRPPDGVSCPRSLPARPGATAVCRVTWDGTAESVQATVVSVADGEVDELAVATIGRPSGAD</sequence>
<evidence type="ECO:0000313" key="3">
    <source>
        <dbReference type="Proteomes" id="UP000237846"/>
    </source>
</evidence>
<keyword evidence="3" id="KW-1185">Reference proteome</keyword>